<dbReference type="Proteomes" id="UP000004095">
    <property type="component" value="Unassembled WGS sequence"/>
</dbReference>
<comment type="caution">
    <text evidence="1">The sequence shown here is derived from an EMBL/GenBank/DDBJ whole genome shotgun (WGS) entry which is preliminary data.</text>
</comment>
<dbReference type="OrthoDB" id="763750at2"/>
<gene>
    <name evidence="1" type="ORF">M23134_00665</name>
</gene>
<sequence length="101" mass="11740">MYITHKGKRYDLDLPRFLNKHVPESRQIKKMKHSNITIGNLIPAGVHVNILEIDHSQTSADQILVLLEKLKKEKLSLTIIYQSVYKERWKLVSGNHAPEKL</sequence>
<name>A1ZVM4_MICM2</name>
<keyword evidence="2" id="KW-1185">Reference proteome</keyword>
<organism evidence="1 2">
    <name type="scientific">Microscilla marina ATCC 23134</name>
    <dbReference type="NCBI Taxonomy" id="313606"/>
    <lineage>
        <taxon>Bacteria</taxon>
        <taxon>Pseudomonadati</taxon>
        <taxon>Bacteroidota</taxon>
        <taxon>Cytophagia</taxon>
        <taxon>Cytophagales</taxon>
        <taxon>Microscillaceae</taxon>
        <taxon>Microscilla</taxon>
    </lineage>
</organism>
<evidence type="ECO:0000313" key="1">
    <source>
        <dbReference type="EMBL" id="EAY25567.1"/>
    </source>
</evidence>
<reference evidence="1 2" key="1">
    <citation type="submission" date="2007-01" db="EMBL/GenBank/DDBJ databases">
        <authorList>
            <person name="Haygood M."/>
            <person name="Podell S."/>
            <person name="Anderson C."/>
            <person name="Hopkinson B."/>
            <person name="Roe K."/>
            <person name="Barbeau K."/>
            <person name="Gaasterland T."/>
            <person name="Ferriera S."/>
            <person name="Johnson J."/>
            <person name="Kravitz S."/>
            <person name="Beeson K."/>
            <person name="Sutton G."/>
            <person name="Rogers Y.-H."/>
            <person name="Friedman R."/>
            <person name="Frazier M."/>
            <person name="Venter J.C."/>
        </authorList>
    </citation>
    <scope>NUCLEOTIDE SEQUENCE [LARGE SCALE GENOMIC DNA]</scope>
    <source>
        <strain evidence="1 2">ATCC 23134</strain>
    </source>
</reference>
<proteinExistence type="predicted"/>
<accession>A1ZVM4</accession>
<dbReference type="AlphaFoldDB" id="A1ZVM4"/>
<dbReference type="EMBL" id="AAWS01000046">
    <property type="protein sequence ID" value="EAY25567.1"/>
    <property type="molecule type" value="Genomic_DNA"/>
</dbReference>
<protein>
    <submittedName>
        <fullName evidence="1">Uncharacterized protein</fullName>
    </submittedName>
</protein>
<evidence type="ECO:0000313" key="2">
    <source>
        <dbReference type="Proteomes" id="UP000004095"/>
    </source>
</evidence>